<name>A0ACB6QX17_9PLEO</name>
<evidence type="ECO:0000313" key="1">
    <source>
        <dbReference type="EMBL" id="KAF2471539.1"/>
    </source>
</evidence>
<evidence type="ECO:0000313" key="2">
    <source>
        <dbReference type="Proteomes" id="UP000799755"/>
    </source>
</evidence>
<keyword evidence="2" id="KW-1185">Reference proteome</keyword>
<organism evidence="1 2">
    <name type="scientific">Lindgomyces ingoldianus</name>
    <dbReference type="NCBI Taxonomy" id="673940"/>
    <lineage>
        <taxon>Eukaryota</taxon>
        <taxon>Fungi</taxon>
        <taxon>Dikarya</taxon>
        <taxon>Ascomycota</taxon>
        <taxon>Pezizomycotina</taxon>
        <taxon>Dothideomycetes</taxon>
        <taxon>Pleosporomycetidae</taxon>
        <taxon>Pleosporales</taxon>
        <taxon>Lindgomycetaceae</taxon>
        <taxon>Lindgomyces</taxon>
    </lineage>
</organism>
<proteinExistence type="predicted"/>
<dbReference type="Proteomes" id="UP000799755">
    <property type="component" value="Unassembled WGS sequence"/>
</dbReference>
<comment type="caution">
    <text evidence="1">The sequence shown here is derived from an EMBL/GenBank/DDBJ whole genome shotgun (WGS) entry which is preliminary data.</text>
</comment>
<protein>
    <submittedName>
        <fullName evidence="1">Uncharacterized protein</fullName>
    </submittedName>
</protein>
<reference evidence="1" key="1">
    <citation type="journal article" date="2020" name="Stud. Mycol.">
        <title>101 Dothideomycetes genomes: a test case for predicting lifestyles and emergence of pathogens.</title>
        <authorList>
            <person name="Haridas S."/>
            <person name="Albert R."/>
            <person name="Binder M."/>
            <person name="Bloem J."/>
            <person name="Labutti K."/>
            <person name="Salamov A."/>
            <person name="Andreopoulos B."/>
            <person name="Baker S."/>
            <person name="Barry K."/>
            <person name="Bills G."/>
            <person name="Bluhm B."/>
            <person name="Cannon C."/>
            <person name="Castanera R."/>
            <person name="Culley D."/>
            <person name="Daum C."/>
            <person name="Ezra D."/>
            <person name="Gonzalez J."/>
            <person name="Henrissat B."/>
            <person name="Kuo A."/>
            <person name="Liang C."/>
            <person name="Lipzen A."/>
            <person name="Lutzoni F."/>
            <person name="Magnuson J."/>
            <person name="Mondo S."/>
            <person name="Nolan M."/>
            <person name="Ohm R."/>
            <person name="Pangilinan J."/>
            <person name="Park H.-J."/>
            <person name="Ramirez L."/>
            <person name="Alfaro M."/>
            <person name="Sun H."/>
            <person name="Tritt A."/>
            <person name="Yoshinaga Y."/>
            <person name="Zwiers L.-H."/>
            <person name="Turgeon B."/>
            <person name="Goodwin S."/>
            <person name="Spatafora J."/>
            <person name="Crous P."/>
            <person name="Grigoriev I."/>
        </authorList>
    </citation>
    <scope>NUCLEOTIDE SEQUENCE</scope>
    <source>
        <strain evidence="1">ATCC 200398</strain>
    </source>
</reference>
<dbReference type="EMBL" id="MU003504">
    <property type="protein sequence ID" value="KAF2471539.1"/>
    <property type="molecule type" value="Genomic_DNA"/>
</dbReference>
<gene>
    <name evidence="1" type="ORF">BDR25DRAFT_303062</name>
</gene>
<accession>A0ACB6QX17</accession>
<sequence>MYQQARETGSNTPTNDANAISSQQFDSRQAERNPARAELAEVYVPPLLVQGYSNGPDLDEIQNARQHKPKGSSEPSDSGYGSTNITFENSESLRQLHSETRTDENPSVNVDVVGNLGSQTATSQYPSFGNSQTNQSFDSFPPSYIQDTQTYSQPDNYFTQTSDVDIFQDLSFDCTPSLDPSQSFTSPWPPNFDEESSTFPSFGDAPHTQ</sequence>